<feature type="transmembrane region" description="Helical" evidence="7">
    <location>
        <begin position="126"/>
        <end position="142"/>
    </location>
</feature>
<evidence type="ECO:0000256" key="5">
    <source>
        <dbReference type="ARBA" id="ARBA00023136"/>
    </source>
</evidence>
<accession>A0A7Y9RR69</accession>
<evidence type="ECO:0000256" key="3">
    <source>
        <dbReference type="ARBA" id="ARBA00022692"/>
    </source>
</evidence>
<protein>
    <submittedName>
        <fullName evidence="9">Phage shock protein PspC (Stress-responsive transcriptional regulator)</fullName>
    </submittedName>
</protein>
<evidence type="ECO:0000256" key="4">
    <source>
        <dbReference type="ARBA" id="ARBA00022989"/>
    </source>
</evidence>
<keyword evidence="4 7" id="KW-1133">Transmembrane helix</keyword>
<feature type="compositionally biased region" description="Pro residues" evidence="6">
    <location>
        <begin position="210"/>
        <end position="223"/>
    </location>
</feature>
<evidence type="ECO:0000313" key="9">
    <source>
        <dbReference type="EMBL" id="NYG55072.1"/>
    </source>
</evidence>
<evidence type="ECO:0000259" key="8">
    <source>
        <dbReference type="Pfam" id="PF04024"/>
    </source>
</evidence>
<dbReference type="InterPro" id="IPR052027">
    <property type="entry name" value="PspC"/>
</dbReference>
<evidence type="ECO:0000256" key="7">
    <source>
        <dbReference type="SAM" id="Phobius"/>
    </source>
</evidence>
<dbReference type="AlphaFoldDB" id="A0A7Y9RR69"/>
<feature type="transmembrane region" description="Helical" evidence="7">
    <location>
        <begin position="286"/>
        <end position="303"/>
    </location>
</feature>
<evidence type="ECO:0000256" key="1">
    <source>
        <dbReference type="ARBA" id="ARBA00004162"/>
    </source>
</evidence>
<gene>
    <name evidence="9" type="ORF">BJ989_001376</name>
</gene>
<feature type="compositionally biased region" description="Pro residues" evidence="6">
    <location>
        <begin position="1"/>
        <end position="22"/>
    </location>
</feature>
<dbReference type="InterPro" id="IPR007168">
    <property type="entry name" value="Phageshock_PspC_N"/>
</dbReference>
<comment type="subcellular location">
    <subcellularLocation>
        <location evidence="1">Cell membrane</location>
        <topology evidence="1">Single-pass membrane protein</topology>
    </subcellularLocation>
</comment>
<feature type="domain" description="Phage shock protein PspC N-terminal" evidence="8">
    <location>
        <begin position="55"/>
        <end position="110"/>
    </location>
</feature>
<reference evidence="9 10" key="1">
    <citation type="submission" date="2020-07" db="EMBL/GenBank/DDBJ databases">
        <title>Sequencing the genomes of 1000 actinobacteria strains.</title>
        <authorList>
            <person name="Klenk H.-P."/>
        </authorList>
    </citation>
    <scope>NUCLEOTIDE SEQUENCE [LARGE SCALE GENOMIC DNA]</scope>
    <source>
        <strain evidence="9 10">DSM 24552</strain>
    </source>
</reference>
<keyword evidence="10" id="KW-1185">Reference proteome</keyword>
<dbReference type="PANTHER" id="PTHR33885">
    <property type="entry name" value="PHAGE SHOCK PROTEIN C"/>
    <property type="match status" value="1"/>
</dbReference>
<sequence length="423" mass="42730">MTTTPPPGDAPGPAPGPEPDPAPGGTATATATAAATASEEGPRVTGEQVRDLGRLRRTTGPDRYVAGVAGGLARHLDVDPVLVRVGLVVLSFFGGAGLLLYAAAWLLVPEDGAVGAPFSLDERSRSVALVAVGVLAALALLGDAWGPGFFPWPLALLALVVYLLLRRRDQRRAARPPGAWGPPAPVPDPHPAEGAYPAPPASGGPTAYAAPPPPAPPAPPSPPDPRRRGPRLFAGTLAAAAFGIGLLSLADVAGAPVISSAYPALVLATIGALLVLGAFWGRAGGLIALGLLATLALVVSTAADRYDGERTVVTPQQASEVATSYDLGAGELVVDLTGVADPDALLGRTLEVDGEVGRIEVLVPEGLPVTGELRVHGPGAIRTFGSEEGGFDRSRALSPGADGSSALTLDLELEVGQIEVTTR</sequence>
<feature type="transmembrane region" description="Helical" evidence="7">
    <location>
        <begin position="148"/>
        <end position="165"/>
    </location>
</feature>
<dbReference type="RefSeq" id="WP_179517576.1">
    <property type="nucleotide sequence ID" value="NZ_JACCAC010000001.1"/>
</dbReference>
<dbReference type="PANTHER" id="PTHR33885:SF3">
    <property type="entry name" value="PHAGE SHOCK PROTEIN C"/>
    <property type="match status" value="1"/>
</dbReference>
<feature type="transmembrane region" description="Helical" evidence="7">
    <location>
        <begin position="81"/>
        <end position="106"/>
    </location>
</feature>
<proteinExistence type="predicted"/>
<feature type="compositionally biased region" description="Pro residues" evidence="6">
    <location>
        <begin position="179"/>
        <end position="189"/>
    </location>
</feature>
<feature type="region of interest" description="Disordered" evidence="6">
    <location>
        <begin position="173"/>
        <end position="230"/>
    </location>
</feature>
<feature type="region of interest" description="Disordered" evidence="6">
    <location>
        <begin position="1"/>
        <end position="56"/>
    </location>
</feature>
<dbReference type="GO" id="GO:0005886">
    <property type="term" value="C:plasma membrane"/>
    <property type="evidence" value="ECO:0007669"/>
    <property type="project" value="UniProtKB-SubCell"/>
</dbReference>
<dbReference type="Pfam" id="PF04024">
    <property type="entry name" value="PspC"/>
    <property type="match status" value="1"/>
</dbReference>
<keyword evidence="2" id="KW-1003">Cell membrane</keyword>
<name>A0A7Y9RR69_9ACTN</name>
<keyword evidence="5 7" id="KW-0472">Membrane</keyword>
<evidence type="ECO:0000256" key="6">
    <source>
        <dbReference type="SAM" id="MobiDB-lite"/>
    </source>
</evidence>
<evidence type="ECO:0000256" key="2">
    <source>
        <dbReference type="ARBA" id="ARBA00022475"/>
    </source>
</evidence>
<dbReference type="Proteomes" id="UP000544110">
    <property type="component" value="Unassembled WGS sequence"/>
</dbReference>
<dbReference type="EMBL" id="JACCAC010000001">
    <property type="protein sequence ID" value="NYG55072.1"/>
    <property type="molecule type" value="Genomic_DNA"/>
</dbReference>
<evidence type="ECO:0000313" key="10">
    <source>
        <dbReference type="Proteomes" id="UP000544110"/>
    </source>
</evidence>
<feature type="compositionally biased region" description="Low complexity" evidence="6">
    <location>
        <begin position="23"/>
        <end position="37"/>
    </location>
</feature>
<feature type="transmembrane region" description="Helical" evidence="7">
    <location>
        <begin position="232"/>
        <end position="255"/>
    </location>
</feature>
<keyword evidence="3 7" id="KW-0812">Transmembrane</keyword>
<organism evidence="9 10">
    <name type="scientific">Nocardioides perillae</name>
    <dbReference type="NCBI Taxonomy" id="1119534"/>
    <lineage>
        <taxon>Bacteria</taxon>
        <taxon>Bacillati</taxon>
        <taxon>Actinomycetota</taxon>
        <taxon>Actinomycetes</taxon>
        <taxon>Propionibacteriales</taxon>
        <taxon>Nocardioidaceae</taxon>
        <taxon>Nocardioides</taxon>
    </lineage>
</organism>
<comment type="caution">
    <text evidence="9">The sequence shown here is derived from an EMBL/GenBank/DDBJ whole genome shotgun (WGS) entry which is preliminary data.</text>
</comment>